<evidence type="ECO:0000313" key="2">
    <source>
        <dbReference type="Proteomes" id="UP000297890"/>
    </source>
</evidence>
<sequence>MIVYLVRHGIAEDRGMAIPDSDRALTTDGIRKMHRIVSGLQRLDVQPAAIWTSPLRRTRETAEILAAGLGVNAVRLCDSLAPASSLDAVCAGLAGAPDSVMVVGHQPDLGELASRLLFGGQQGDSLPFKKGAVAKITWKDGDPTGRSRLEWFLTPAQLRLLGRSGG</sequence>
<dbReference type="EMBL" id="SRIO01000007">
    <property type="protein sequence ID" value="TFZ82667.1"/>
    <property type="molecule type" value="Genomic_DNA"/>
</dbReference>
<proteinExistence type="predicted"/>
<dbReference type="RefSeq" id="WP_135281654.1">
    <property type="nucleotide sequence ID" value="NZ_SRIO01000007.1"/>
</dbReference>
<dbReference type="GO" id="GO:0101006">
    <property type="term" value="F:protein histidine phosphatase activity"/>
    <property type="evidence" value="ECO:0007669"/>
    <property type="project" value="InterPro"/>
</dbReference>
<dbReference type="InterPro" id="IPR029033">
    <property type="entry name" value="His_PPase_superfam"/>
</dbReference>
<dbReference type="GO" id="GO:0005737">
    <property type="term" value="C:cytoplasm"/>
    <property type="evidence" value="ECO:0007669"/>
    <property type="project" value="InterPro"/>
</dbReference>
<dbReference type="CDD" id="cd07067">
    <property type="entry name" value="HP_PGM_like"/>
    <property type="match status" value="1"/>
</dbReference>
<protein>
    <submittedName>
        <fullName evidence="1">Phosphohistidine phosphatase SixA</fullName>
    </submittedName>
</protein>
<dbReference type="NCBIfam" id="TIGR00249">
    <property type="entry name" value="sixA"/>
    <property type="match status" value="1"/>
</dbReference>
<dbReference type="Pfam" id="PF00300">
    <property type="entry name" value="His_Phos_1"/>
    <property type="match status" value="1"/>
</dbReference>
<dbReference type="OrthoDB" id="9810154at2"/>
<dbReference type="Proteomes" id="UP000297890">
    <property type="component" value="Unassembled WGS sequence"/>
</dbReference>
<dbReference type="InterPro" id="IPR013078">
    <property type="entry name" value="His_Pase_superF_clade-1"/>
</dbReference>
<dbReference type="InterPro" id="IPR004449">
    <property type="entry name" value="SixA"/>
</dbReference>
<organism evidence="1 2">
    <name type="scientific">Candidatus Macondimonas diazotrophica</name>
    <dbReference type="NCBI Taxonomy" id="2305248"/>
    <lineage>
        <taxon>Bacteria</taxon>
        <taxon>Pseudomonadati</taxon>
        <taxon>Pseudomonadota</taxon>
        <taxon>Gammaproteobacteria</taxon>
        <taxon>Chromatiales</taxon>
        <taxon>Ectothiorhodospiraceae</taxon>
        <taxon>Candidatus Macondimonas</taxon>
    </lineage>
</organism>
<accession>A0A4Z0FAH6</accession>
<name>A0A4Z0FAH6_9GAMM</name>
<dbReference type="SMART" id="SM00855">
    <property type="entry name" value="PGAM"/>
    <property type="match status" value="1"/>
</dbReference>
<keyword evidence="2" id="KW-1185">Reference proteome</keyword>
<dbReference type="SUPFAM" id="SSF53254">
    <property type="entry name" value="Phosphoglycerate mutase-like"/>
    <property type="match status" value="1"/>
</dbReference>
<evidence type="ECO:0000313" key="1">
    <source>
        <dbReference type="EMBL" id="TFZ82667.1"/>
    </source>
</evidence>
<dbReference type="Gene3D" id="3.40.50.1240">
    <property type="entry name" value="Phosphoglycerate mutase-like"/>
    <property type="match status" value="1"/>
</dbReference>
<gene>
    <name evidence="1" type="primary">sixA</name>
    <name evidence="1" type="ORF">E4680_06790</name>
</gene>
<reference evidence="1 2" key="1">
    <citation type="journal article" date="2019" name="ISME J.">
        <title>Candidatus Macondimonas diazotrophica, a novel gammaproteobacterial genus dominating crude-oil-contaminated coastal sediments.</title>
        <authorList>
            <person name="Karthikeyan S."/>
            <person name="Konstantinidis K."/>
        </authorList>
    </citation>
    <scope>NUCLEOTIDE SEQUENCE [LARGE SCALE GENOMIC DNA]</scope>
    <source>
        <strain evidence="1 2">KTK01</strain>
    </source>
</reference>
<dbReference type="AlphaFoldDB" id="A0A4Z0FAH6"/>
<comment type="caution">
    <text evidence="1">The sequence shown here is derived from an EMBL/GenBank/DDBJ whole genome shotgun (WGS) entry which is preliminary data.</text>
</comment>